<feature type="compositionally biased region" description="Basic and acidic residues" evidence="2">
    <location>
        <begin position="731"/>
        <end position="744"/>
    </location>
</feature>
<keyword evidence="5" id="KW-1185">Reference proteome</keyword>
<comment type="similarity">
    <text evidence="1">Belongs to the glycosyltransferase 20 family.</text>
</comment>
<dbReference type="STRING" id="1325564.NSJP_1119"/>
<dbReference type="SUPFAM" id="SSF53756">
    <property type="entry name" value="UDP-Glycosyltransferase/glycogen phosphorylase"/>
    <property type="match status" value="1"/>
</dbReference>
<dbReference type="EMBL" id="LT828648">
    <property type="protein sequence ID" value="SLM47291.1"/>
    <property type="molecule type" value="Genomic_DNA"/>
</dbReference>
<evidence type="ECO:0000256" key="2">
    <source>
        <dbReference type="SAM" id="MobiDB-lite"/>
    </source>
</evidence>
<dbReference type="GO" id="GO:0005992">
    <property type="term" value="P:trehalose biosynthetic process"/>
    <property type="evidence" value="ECO:0007669"/>
    <property type="project" value="InterPro"/>
</dbReference>
<keyword evidence="3" id="KW-0812">Transmembrane</keyword>
<keyword evidence="4" id="KW-0808">Transferase</keyword>
<evidence type="ECO:0000256" key="1">
    <source>
        <dbReference type="ARBA" id="ARBA00008799"/>
    </source>
</evidence>
<feature type="region of interest" description="Disordered" evidence="2">
    <location>
        <begin position="731"/>
        <end position="750"/>
    </location>
</feature>
<dbReference type="CDD" id="cd03788">
    <property type="entry name" value="GT20_TPS"/>
    <property type="match status" value="1"/>
</dbReference>
<evidence type="ECO:0000313" key="5">
    <source>
        <dbReference type="Proteomes" id="UP000192042"/>
    </source>
</evidence>
<evidence type="ECO:0000313" key="4">
    <source>
        <dbReference type="EMBL" id="SLM47291.1"/>
    </source>
</evidence>
<dbReference type="Gene3D" id="3.40.50.2000">
    <property type="entry name" value="Glycogen Phosphorylase B"/>
    <property type="match status" value="2"/>
</dbReference>
<keyword evidence="3" id="KW-1133">Transmembrane helix</keyword>
<keyword evidence="4" id="KW-0328">Glycosyltransferase</keyword>
<dbReference type="Proteomes" id="UP000192042">
    <property type="component" value="Chromosome I"/>
</dbReference>
<dbReference type="Pfam" id="PF00982">
    <property type="entry name" value="Glyco_transf_20"/>
    <property type="match status" value="1"/>
</dbReference>
<dbReference type="GO" id="GO:0003825">
    <property type="term" value="F:alpha,alpha-trehalose-phosphate synthase (UDP-forming) activity"/>
    <property type="evidence" value="ECO:0007669"/>
    <property type="project" value="UniProtKB-EC"/>
</dbReference>
<protein>
    <submittedName>
        <fullName evidence="4">Alpha,alpha-trehalose-phosphate synthase (UDP-forming)</fullName>
        <ecNumber evidence="4">2.4.1.15</ecNumber>
    </submittedName>
</protein>
<proteinExistence type="inferred from homology"/>
<name>A0A1W1I2U2_9BACT</name>
<dbReference type="OrthoDB" id="9815690at2"/>
<gene>
    <name evidence="4" type="primary">otsA</name>
    <name evidence="4" type="ORF">NSJP_1119</name>
</gene>
<feature type="transmembrane region" description="Helical" evidence="3">
    <location>
        <begin position="161"/>
        <end position="185"/>
    </location>
</feature>
<dbReference type="RefSeq" id="WP_080885850.1">
    <property type="nucleotide sequence ID" value="NZ_LT828648.1"/>
</dbReference>
<organism evidence="4 5">
    <name type="scientific">Nitrospira japonica</name>
    <dbReference type="NCBI Taxonomy" id="1325564"/>
    <lineage>
        <taxon>Bacteria</taxon>
        <taxon>Pseudomonadati</taxon>
        <taxon>Nitrospirota</taxon>
        <taxon>Nitrospiria</taxon>
        <taxon>Nitrospirales</taxon>
        <taxon>Nitrospiraceae</taxon>
        <taxon>Nitrospira</taxon>
    </lineage>
</organism>
<dbReference type="PANTHER" id="PTHR10788">
    <property type="entry name" value="TREHALOSE-6-PHOSPHATE SYNTHASE"/>
    <property type="match status" value="1"/>
</dbReference>
<sequence>MRLSLRFLFPLALVLAALAYAVIPLVDSLTLKWFVRDLEIRSQLIGRMVEAPLADLLASTDSKTKLLNYLNRIIQDERLFAVGFCDRDNRLAYKTLTYPDSIPCDGPGTIKAEQTAMLRLPHGAVHVSAVGIEASGRQMGRLMLVHDMSWVQRRSTDTKWYLFYLFAIIGAVISLVTVLVAHLSWRGWVSGVQSMLQGEGLVALIKNQNHHSELQPVAQDLRALIHDLEADKRMRDESQMSWTPATLKAILHDHLAGDEVLIVSNRQPYIHVWNGPHVEVQVPASGVVTALEPVMRACSGVWIAHGSGTADREVVDARAHVRVPPDHPAYEIRRIWLSPEEEDGYYYGFANEGLWPLCHLAHVRPVFRTSDWERYKEINERFAMAVLEEAKTDNPVVLVQDYHLALVPKIVRDHLPHATIITFWHIPWPNPERYAICPWHREILEGLLGSSILGFHTRFHCSNFINTVDRSLEARIDWDSSTISHGGKLTTVKQYPISIAWPTRGQPEQPSVPSCRTHIRAINGLPHTHRVGVGVERLDYTKGILERFLAIERLLELEPEWIGSFSFVQIAAPSRSKIDEYRQLTEQVVAMADRINHRFGHEDYRPIHLRIEHHDPQEVTTYYRGADFCIVSSLHDGMNLVAKEFVAARDDEEGVLILSQFTGAATELPDALVVNPYNIDQCAAALHVALKMPPVEQRARMRSMRGIVQEFNVYRWAGRMLMDAARMRQRARVDRQTGTRDTRISTRGQA</sequence>
<dbReference type="PANTHER" id="PTHR10788:SF106">
    <property type="entry name" value="BCDNA.GH08860"/>
    <property type="match status" value="1"/>
</dbReference>
<dbReference type="InterPro" id="IPR001830">
    <property type="entry name" value="Glyco_trans_20"/>
</dbReference>
<dbReference type="AlphaFoldDB" id="A0A1W1I2U2"/>
<dbReference type="EC" id="2.4.1.15" evidence="4"/>
<evidence type="ECO:0000256" key="3">
    <source>
        <dbReference type="SAM" id="Phobius"/>
    </source>
</evidence>
<dbReference type="KEGG" id="nja:NSJP_1119"/>
<keyword evidence="3" id="KW-0472">Membrane</keyword>
<reference evidence="4 5" key="1">
    <citation type="submission" date="2017-03" db="EMBL/GenBank/DDBJ databases">
        <authorList>
            <person name="Afonso C.L."/>
            <person name="Miller P.J."/>
            <person name="Scott M.A."/>
            <person name="Spackman E."/>
            <person name="Goraichik I."/>
            <person name="Dimitrov K.M."/>
            <person name="Suarez D.L."/>
            <person name="Swayne D.E."/>
        </authorList>
    </citation>
    <scope>NUCLEOTIDE SEQUENCE [LARGE SCALE GENOMIC DNA]</scope>
    <source>
        <strain evidence="4">Genome sequencing of Nitrospira japonica strain NJ11</strain>
    </source>
</reference>
<accession>A0A1W1I2U2</accession>